<dbReference type="InterPro" id="IPR005162">
    <property type="entry name" value="Retrotrans_gag_dom"/>
</dbReference>
<dbReference type="PANTHER" id="PTHR35046:SF24">
    <property type="entry name" value="RETROTRANSPOSON GAG DOMAIN-CONTAINING PROTEIN"/>
    <property type="match status" value="1"/>
</dbReference>
<gene>
    <name evidence="2" type="ORF">OSJNBb0003A12.1</name>
</gene>
<proteinExistence type="predicted"/>
<dbReference type="EMBL" id="AL731620">
    <property type="protein sequence ID" value="CAE02514.2"/>
    <property type="molecule type" value="Genomic_DNA"/>
</dbReference>
<evidence type="ECO:0000259" key="1">
    <source>
        <dbReference type="Pfam" id="PF03732"/>
    </source>
</evidence>
<dbReference type="Proteomes" id="UP000000763">
    <property type="component" value="Chromosome 4"/>
</dbReference>
<reference evidence="3" key="1">
    <citation type="journal article" date="2005" name="Nature">
        <title>The map-based sequence of the rice genome.</title>
        <authorList>
            <consortium name="International rice genome sequencing project (IRGSP)"/>
            <person name="Matsumoto T."/>
            <person name="Wu J."/>
            <person name="Kanamori H."/>
            <person name="Katayose Y."/>
            <person name="Fujisawa M."/>
            <person name="Namiki N."/>
            <person name="Mizuno H."/>
            <person name="Yamamoto K."/>
            <person name="Antonio B.A."/>
            <person name="Baba T."/>
            <person name="Sakata K."/>
            <person name="Nagamura Y."/>
            <person name="Aoki H."/>
            <person name="Arikawa K."/>
            <person name="Arita K."/>
            <person name="Bito T."/>
            <person name="Chiden Y."/>
            <person name="Fujitsuka N."/>
            <person name="Fukunaka R."/>
            <person name="Hamada M."/>
            <person name="Harada C."/>
            <person name="Hayashi A."/>
            <person name="Hijishita S."/>
            <person name="Honda M."/>
            <person name="Hosokawa S."/>
            <person name="Ichikawa Y."/>
            <person name="Idonuma A."/>
            <person name="Iijima M."/>
            <person name="Ikeda M."/>
            <person name="Ikeno M."/>
            <person name="Ito K."/>
            <person name="Ito S."/>
            <person name="Ito T."/>
            <person name="Ito Y."/>
            <person name="Ito Y."/>
            <person name="Iwabuchi A."/>
            <person name="Kamiya K."/>
            <person name="Karasawa W."/>
            <person name="Kurita K."/>
            <person name="Katagiri S."/>
            <person name="Kikuta A."/>
            <person name="Kobayashi H."/>
            <person name="Kobayashi N."/>
            <person name="Machita K."/>
            <person name="Maehara T."/>
            <person name="Masukawa M."/>
            <person name="Mizubayashi T."/>
            <person name="Mukai Y."/>
            <person name="Nagasaki H."/>
            <person name="Nagata Y."/>
            <person name="Naito S."/>
            <person name="Nakashima M."/>
            <person name="Nakama Y."/>
            <person name="Nakamichi Y."/>
            <person name="Nakamura M."/>
            <person name="Meguro A."/>
            <person name="Negishi M."/>
            <person name="Ohta I."/>
            <person name="Ohta T."/>
            <person name="Okamoto M."/>
            <person name="Ono N."/>
            <person name="Saji S."/>
            <person name="Sakaguchi M."/>
            <person name="Sakai K."/>
            <person name="Shibata M."/>
            <person name="Shimokawa T."/>
            <person name="Song J."/>
            <person name="Takazaki Y."/>
            <person name="Terasawa K."/>
            <person name="Tsugane M."/>
            <person name="Tsuji K."/>
            <person name="Ueda S."/>
            <person name="Waki K."/>
            <person name="Yamagata H."/>
            <person name="Yamamoto M."/>
            <person name="Yamamoto S."/>
            <person name="Yamane H."/>
            <person name="Yoshiki S."/>
            <person name="Yoshihara R."/>
            <person name="Yukawa K."/>
            <person name="Zhong H."/>
            <person name="Yano M."/>
            <person name="Yuan Q."/>
            <person name="Ouyang S."/>
            <person name="Liu J."/>
            <person name="Jones K.M."/>
            <person name="Gansberger K."/>
            <person name="Moffat K."/>
            <person name="Hill J."/>
            <person name="Bera J."/>
            <person name="Fadrosh D."/>
            <person name="Jin S."/>
            <person name="Johri S."/>
            <person name="Kim M."/>
            <person name="Overton L."/>
            <person name="Reardon M."/>
            <person name="Tsitrin T."/>
            <person name="Vuong H."/>
            <person name="Weaver B."/>
            <person name="Ciecko A."/>
            <person name="Tallon L."/>
            <person name="Jackson J."/>
            <person name="Pai G."/>
            <person name="Aken S.V."/>
            <person name="Utterback T."/>
            <person name="Reidmuller S."/>
            <person name="Feldblyum T."/>
            <person name="Hsiao J."/>
            <person name="Zismann V."/>
            <person name="Iobst S."/>
            <person name="de Vazeille A.R."/>
            <person name="Buell C.R."/>
            <person name="Ying K."/>
            <person name="Li Y."/>
            <person name="Lu T."/>
            <person name="Huang Y."/>
            <person name="Zhao Q."/>
            <person name="Feng Q."/>
            <person name="Zhang L."/>
            <person name="Zhu J."/>
            <person name="Weng Q."/>
            <person name="Mu J."/>
            <person name="Lu Y."/>
            <person name="Fan D."/>
            <person name="Liu Y."/>
            <person name="Guan J."/>
            <person name="Zhang Y."/>
            <person name="Yu S."/>
            <person name="Liu X."/>
            <person name="Zhang Y."/>
            <person name="Hong G."/>
            <person name="Han B."/>
            <person name="Choisne N."/>
            <person name="Demange N."/>
            <person name="Orjeda G."/>
            <person name="Samain S."/>
            <person name="Cattolico L."/>
            <person name="Pelletier E."/>
            <person name="Couloux A."/>
            <person name="Segurens B."/>
            <person name="Wincker P."/>
            <person name="D'Hont A."/>
            <person name="Scarpelli C."/>
            <person name="Weissenbach J."/>
            <person name="Salanoubat M."/>
            <person name="Quetier F."/>
            <person name="Yu Y."/>
            <person name="Kim H.R."/>
            <person name="Rambo T."/>
            <person name="Currie J."/>
            <person name="Collura K."/>
            <person name="Luo M."/>
            <person name="Yang T."/>
            <person name="Ammiraju J.S.S."/>
            <person name="Engler F."/>
            <person name="Soderlund C."/>
            <person name="Wing R.A."/>
            <person name="Palmer L.E."/>
            <person name="de la Bastide M."/>
            <person name="Spiegel L."/>
            <person name="Nascimento L."/>
            <person name="Zutavern T."/>
            <person name="O'Shaughnessy A."/>
            <person name="Dike S."/>
            <person name="Dedhia N."/>
            <person name="Preston R."/>
            <person name="Balija V."/>
            <person name="McCombie W.R."/>
            <person name="Chow T."/>
            <person name="Chen H."/>
            <person name="Chung M."/>
            <person name="Chen C."/>
            <person name="Shaw J."/>
            <person name="Wu H."/>
            <person name="Hsiao K."/>
            <person name="Chao Y."/>
            <person name="Chu M."/>
            <person name="Cheng C."/>
            <person name="Hour A."/>
            <person name="Lee P."/>
            <person name="Lin S."/>
            <person name="Lin Y."/>
            <person name="Liou J."/>
            <person name="Liu S."/>
            <person name="Hsing Y."/>
            <person name="Raghuvanshi S."/>
            <person name="Mohanty A."/>
            <person name="Bharti A.K."/>
            <person name="Gaur A."/>
            <person name="Gupta V."/>
            <person name="Kumar D."/>
            <person name="Ravi V."/>
            <person name="Vij S."/>
            <person name="Kapur A."/>
            <person name="Khurana P."/>
            <person name="Khurana P."/>
            <person name="Khurana J.P."/>
            <person name="Tyagi A.K."/>
            <person name="Gaikwad K."/>
            <person name="Singh A."/>
            <person name="Dalal V."/>
            <person name="Srivastava S."/>
            <person name="Dixit A."/>
            <person name="Pal A.K."/>
            <person name="Ghazi I.A."/>
            <person name="Yadav M."/>
            <person name="Pandit A."/>
            <person name="Bhargava A."/>
            <person name="Sureshbabu K."/>
            <person name="Batra K."/>
            <person name="Sharma T.R."/>
            <person name="Mohapatra T."/>
            <person name="Singh N.K."/>
            <person name="Messing J."/>
            <person name="Nelson A.B."/>
            <person name="Fuks G."/>
            <person name="Kavchok S."/>
            <person name="Keizer G."/>
            <person name="Linton E."/>
            <person name="Llaca V."/>
            <person name="Song R."/>
            <person name="Tanyolac B."/>
            <person name="Young S."/>
            <person name="Ho-Il K."/>
            <person name="Hahn J.H."/>
            <person name="Sangsakoo G."/>
            <person name="Vanavichit A."/>
            <person name="de Mattos Luiz.A.T."/>
            <person name="Zimmer P.D."/>
            <person name="Malone G."/>
            <person name="Dellagostin O."/>
            <person name="de Oliveira A.C."/>
            <person name="Bevan M."/>
            <person name="Bancroft I."/>
            <person name="Minx P."/>
            <person name="Cordum H."/>
            <person name="Wilson R."/>
            <person name="Cheng Z."/>
            <person name="Jin W."/>
            <person name="Jiang J."/>
            <person name="Leong S.A."/>
            <person name="Iwama H."/>
            <person name="Gojobori T."/>
            <person name="Itoh T."/>
            <person name="Niimura Y."/>
            <person name="Fujii Y."/>
            <person name="Habara T."/>
            <person name="Sakai H."/>
            <person name="Sato Y."/>
            <person name="Wilson G."/>
            <person name="Kumar K."/>
            <person name="McCouch S."/>
            <person name="Juretic N."/>
            <person name="Hoen D."/>
            <person name="Wright S."/>
            <person name="Bruskiewich R."/>
            <person name="Bureau T."/>
            <person name="Miyao A."/>
            <person name="Hirochika H."/>
            <person name="Nishikawa T."/>
            <person name="Kadowaki K."/>
            <person name="Sugiura M."/>
            <person name="Burr B."/>
            <person name="Sasaki T."/>
        </authorList>
    </citation>
    <scope>NUCLEOTIDE SEQUENCE [LARGE SCALE GENOMIC DNA]</scope>
    <source>
        <strain evidence="3">cv. Nipponbare</strain>
    </source>
</reference>
<accession>A0A5S6R9S5</accession>
<evidence type="ECO:0000313" key="3">
    <source>
        <dbReference type="Proteomes" id="UP000000763"/>
    </source>
</evidence>
<feature type="domain" description="Retrotransposon gag" evidence="1">
    <location>
        <begin position="88"/>
        <end position="172"/>
    </location>
</feature>
<sequence length="607" mass="69257">MAGIRTIIGDSYAHHRHLRRDMRSDQHDLYEVSDDVLGKIKSALPYFEGNYDPYAYINWELAVDSEFQRHVLSEKQKVMCASSVLVKHASNDWKHLCRHNKIPQSWKDLKRYFRDVYVPMYYADILLNKLQCLKQDTKSVTSYYYDMHACLLRCGLDECEEATELRFLRGLNKEIQDTLACEKYRSLSHLLQLACNAESKIEEDMKKKHAMSLPPITNYLLEVRNHEKEERDMKEPPIPLFTLKFETPPSSKEDIQGKVNGTETNQGECIVNEVNLSTFHAKVEQPLVEPNSGIHLSQVDLLAVPCDKEELCDNASLISMPQLVNEHAIPSVSLCADFKHAVHIANEVEERKLLSSLNTLGYIQFDDFCELDNLKEKLFAKSDLLCPTNAIFHIFGKYNDRGIYLVHIVFICSDLEKHVIANHTTSSFSSFDWMKQVILNGLYEEHHMEKPRTVFCEEGEHDVTMATTDTSVAHIMDEQQDIKFESSKCQNPIRPPATLLTSNGRRSSIRPPFSAREYLMESSRSPLSNASSLIAKFHLSRQQLKKQDAATPVMGLWACNFIWDPGPGIGLICTGKINNPRRGVSIAKAQHNVSYGCSRIVNVSPKS</sequence>
<dbReference type="AlphaFoldDB" id="A0A5S6R9S5"/>
<dbReference type="PANTHER" id="PTHR35046">
    <property type="entry name" value="ZINC KNUCKLE (CCHC-TYPE) FAMILY PROTEIN"/>
    <property type="match status" value="1"/>
</dbReference>
<protein>
    <submittedName>
        <fullName evidence="2">OSJNBb0003A12.1 protein</fullName>
    </submittedName>
</protein>
<name>A0A5S6R9S5_ORYSJ</name>
<organism evidence="2 3">
    <name type="scientific">Oryza sativa subsp. japonica</name>
    <name type="common">Rice</name>
    <dbReference type="NCBI Taxonomy" id="39947"/>
    <lineage>
        <taxon>Eukaryota</taxon>
        <taxon>Viridiplantae</taxon>
        <taxon>Streptophyta</taxon>
        <taxon>Embryophyta</taxon>
        <taxon>Tracheophyta</taxon>
        <taxon>Spermatophyta</taxon>
        <taxon>Magnoliopsida</taxon>
        <taxon>Liliopsida</taxon>
        <taxon>Poales</taxon>
        <taxon>Poaceae</taxon>
        <taxon>BOP clade</taxon>
        <taxon>Oryzoideae</taxon>
        <taxon>Oryzeae</taxon>
        <taxon>Oryzinae</taxon>
        <taxon>Oryza</taxon>
        <taxon>Oryza sativa</taxon>
    </lineage>
</organism>
<reference evidence="3" key="2">
    <citation type="journal article" date="2008" name="Nucleic Acids Res.">
        <title>The rice annotation project database (RAP-DB): 2008 update.</title>
        <authorList>
            <consortium name="The rice annotation project (RAP)"/>
        </authorList>
    </citation>
    <scope>GENOME REANNOTATION</scope>
    <source>
        <strain evidence="3">cv. Nipponbare</strain>
    </source>
</reference>
<evidence type="ECO:0000313" key="2">
    <source>
        <dbReference type="EMBL" id="CAE02514.2"/>
    </source>
</evidence>
<dbReference type="Pfam" id="PF03732">
    <property type="entry name" value="Retrotrans_gag"/>
    <property type="match status" value="1"/>
</dbReference>